<feature type="domain" description="ZW10 C-terminal helical" evidence="15">
    <location>
        <begin position="582"/>
        <end position="726"/>
    </location>
</feature>
<evidence type="ECO:0000256" key="5">
    <source>
        <dbReference type="ARBA" id="ARBA00022490"/>
    </source>
</evidence>
<dbReference type="InterPro" id="IPR046362">
    <property type="entry name" value="Zw10/DSL1_C_sf"/>
</dbReference>
<comment type="subcellular location">
    <subcellularLocation>
        <location evidence="2">Chromosome</location>
        <location evidence="2">Centromere</location>
        <location evidence="2">Kinetochore</location>
    </subcellularLocation>
    <subcellularLocation>
        <location evidence="1">Cytoplasm</location>
    </subcellularLocation>
</comment>
<dbReference type="PANTHER" id="PTHR12205:SF0">
    <property type="entry name" value="CENTROMERE_KINETOCHORE PROTEIN ZW10 HOMOLOG"/>
    <property type="match status" value="1"/>
</dbReference>
<keyword evidence="9" id="KW-0131">Cell cycle</keyword>
<dbReference type="GO" id="GO:0005737">
    <property type="term" value="C:cytoplasm"/>
    <property type="evidence" value="ECO:0007669"/>
    <property type="project" value="UniProtKB-SubCell"/>
</dbReference>
<evidence type="ECO:0000256" key="1">
    <source>
        <dbReference type="ARBA" id="ARBA00004496"/>
    </source>
</evidence>
<dbReference type="Pfam" id="PF22766">
    <property type="entry name" value="ZW10_C2"/>
    <property type="match status" value="1"/>
</dbReference>
<evidence type="ECO:0000313" key="17">
    <source>
        <dbReference type="Proteomes" id="UP000694866"/>
    </source>
</evidence>
<dbReference type="PANTHER" id="PTHR12205">
    <property type="entry name" value="CENTROMERE/KINETOCHORE PROTEIN ZW10"/>
    <property type="match status" value="1"/>
</dbReference>
<dbReference type="InterPro" id="IPR048344">
    <property type="entry name" value="Zw10_middle"/>
</dbReference>
<dbReference type="Pfam" id="PF20666">
    <property type="entry name" value="ZW10_C"/>
    <property type="match status" value="1"/>
</dbReference>
<dbReference type="InterPro" id="IPR048343">
    <property type="entry name" value="ZW10_C"/>
</dbReference>
<dbReference type="InterPro" id="IPR009361">
    <property type="entry name" value="Zw10_N"/>
</dbReference>
<evidence type="ECO:0000256" key="6">
    <source>
        <dbReference type="ARBA" id="ARBA00022618"/>
    </source>
</evidence>
<evidence type="ECO:0000256" key="7">
    <source>
        <dbReference type="ARBA" id="ARBA00022776"/>
    </source>
</evidence>
<feature type="coiled-coil region" evidence="11">
    <location>
        <begin position="18"/>
        <end position="81"/>
    </location>
</feature>
<evidence type="ECO:0000256" key="4">
    <source>
        <dbReference type="ARBA" id="ARBA00022454"/>
    </source>
</evidence>
<evidence type="ECO:0000256" key="2">
    <source>
        <dbReference type="ARBA" id="ARBA00004629"/>
    </source>
</evidence>
<evidence type="ECO:0000256" key="8">
    <source>
        <dbReference type="ARBA" id="ARBA00022838"/>
    </source>
</evidence>
<gene>
    <name evidence="16" type="primary">Zw10_2</name>
    <name evidence="18" type="synonym">Zw10</name>
    <name evidence="16" type="ORF">g.39838</name>
</gene>
<feature type="domain" description="Centromere/kinetochore protein zw10 N-terminal" evidence="12">
    <location>
        <begin position="34"/>
        <end position="120"/>
    </location>
</feature>
<organism evidence="16">
    <name type="scientific">Fopius arisanus</name>
    <dbReference type="NCBI Taxonomy" id="64838"/>
    <lineage>
        <taxon>Eukaryota</taxon>
        <taxon>Metazoa</taxon>
        <taxon>Ecdysozoa</taxon>
        <taxon>Arthropoda</taxon>
        <taxon>Hexapoda</taxon>
        <taxon>Insecta</taxon>
        <taxon>Pterygota</taxon>
        <taxon>Neoptera</taxon>
        <taxon>Endopterygota</taxon>
        <taxon>Hymenoptera</taxon>
        <taxon>Apocrita</taxon>
        <taxon>Ichneumonoidea</taxon>
        <taxon>Braconidae</taxon>
        <taxon>Opiinae</taxon>
        <taxon>Fopius</taxon>
    </lineage>
</organism>
<dbReference type="Proteomes" id="UP000694866">
    <property type="component" value="Unplaced"/>
</dbReference>
<keyword evidence="6" id="KW-0132">Cell division</keyword>
<dbReference type="EMBL" id="GBYB01002786">
    <property type="protein sequence ID" value="JAG72553.1"/>
    <property type="molecule type" value="Transcribed_RNA"/>
</dbReference>
<name>A0A0C9R7R5_9HYME</name>
<keyword evidence="7" id="KW-0498">Mitosis</keyword>
<reference evidence="16" key="1">
    <citation type="submission" date="2015-01" db="EMBL/GenBank/DDBJ databases">
        <title>Transcriptome Assembly of Fopius arisanus.</title>
        <authorList>
            <person name="Geib S."/>
        </authorList>
    </citation>
    <scope>NUCLEOTIDE SEQUENCE</scope>
</reference>
<keyword evidence="4" id="KW-0158">Chromosome</keyword>
<reference evidence="18" key="2">
    <citation type="submission" date="2025-04" db="UniProtKB">
        <authorList>
            <consortium name="RefSeq"/>
        </authorList>
    </citation>
    <scope>IDENTIFICATION</scope>
    <source>
        <strain evidence="18">USDA-PBARC FA_bdor</strain>
        <tissue evidence="18">Whole organism</tissue>
    </source>
</reference>
<comment type="similarity">
    <text evidence="3">Belongs to the ZW10 family.</text>
</comment>
<evidence type="ECO:0000259" key="15">
    <source>
        <dbReference type="Pfam" id="PF22766"/>
    </source>
</evidence>
<keyword evidence="11" id="KW-0175">Coiled coil</keyword>
<dbReference type="OrthoDB" id="534815at2759"/>
<dbReference type="Gene3D" id="1.10.357.150">
    <property type="match status" value="1"/>
</dbReference>
<evidence type="ECO:0000313" key="16">
    <source>
        <dbReference type="EMBL" id="JAG72553.1"/>
    </source>
</evidence>
<evidence type="ECO:0000259" key="13">
    <source>
        <dbReference type="Pfam" id="PF20665"/>
    </source>
</evidence>
<protein>
    <submittedName>
        <fullName evidence="18">Centromere/kinetochore protein zw10 homolog</fullName>
    </submittedName>
    <submittedName>
        <fullName evidence="16">Zw10_2 protein</fullName>
    </submittedName>
</protein>
<dbReference type="AlphaFoldDB" id="A0A0C9R7R5"/>
<dbReference type="GO" id="GO:0006888">
    <property type="term" value="P:endoplasmic reticulum to Golgi vesicle-mediated transport"/>
    <property type="evidence" value="ECO:0007669"/>
    <property type="project" value="TreeGrafter"/>
</dbReference>
<evidence type="ECO:0000259" key="12">
    <source>
        <dbReference type="Pfam" id="PF06248"/>
    </source>
</evidence>
<dbReference type="RefSeq" id="XP_011303883.1">
    <property type="nucleotide sequence ID" value="XM_011305581.1"/>
</dbReference>
<accession>A0A9R1T737</accession>
<evidence type="ECO:0000256" key="3">
    <source>
        <dbReference type="ARBA" id="ARBA00006245"/>
    </source>
</evidence>
<feature type="domain" description="Centromere/kinetochore protein zw10 middle" evidence="13">
    <location>
        <begin position="180"/>
        <end position="392"/>
    </location>
</feature>
<dbReference type="InterPro" id="IPR055148">
    <property type="entry name" value="ZW10_C_2"/>
</dbReference>
<evidence type="ECO:0000313" key="18">
    <source>
        <dbReference type="RefSeq" id="XP_011303883.1"/>
    </source>
</evidence>
<accession>A0A0C9R7R5</accession>
<keyword evidence="8" id="KW-0995">Kinetochore</keyword>
<evidence type="ECO:0000256" key="9">
    <source>
        <dbReference type="ARBA" id="ARBA00023306"/>
    </source>
</evidence>
<dbReference type="KEGG" id="fas:105267015"/>
<dbReference type="GO" id="GO:0007094">
    <property type="term" value="P:mitotic spindle assembly checkpoint signaling"/>
    <property type="evidence" value="ECO:0007669"/>
    <property type="project" value="TreeGrafter"/>
</dbReference>
<dbReference type="GO" id="GO:0051301">
    <property type="term" value="P:cell division"/>
    <property type="evidence" value="ECO:0007669"/>
    <property type="project" value="UniProtKB-KW"/>
</dbReference>
<evidence type="ECO:0000259" key="14">
    <source>
        <dbReference type="Pfam" id="PF20666"/>
    </source>
</evidence>
<dbReference type="GeneID" id="105267015"/>
<dbReference type="GO" id="GO:1990423">
    <property type="term" value="C:RZZ complex"/>
    <property type="evidence" value="ECO:0007669"/>
    <property type="project" value="TreeGrafter"/>
</dbReference>
<dbReference type="CTD" id="9183"/>
<keyword evidence="5" id="KW-0963">Cytoplasm</keyword>
<dbReference type="Pfam" id="PF06248">
    <property type="entry name" value="Zw10_N"/>
    <property type="match status" value="1"/>
</dbReference>
<evidence type="ECO:0000256" key="10">
    <source>
        <dbReference type="ARBA" id="ARBA00023328"/>
    </source>
</evidence>
<dbReference type="GO" id="GO:0005634">
    <property type="term" value="C:nucleus"/>
    <property type="evidence" value="ECO:0007669"/>
    <property type="project" value="InterPro"/>
</dbReference>
<sequence length="727" mass="83836">MSSSLVAKVLRTTGKIEAADLKNKISEIQKEIIALKTDVNQFIEDNYVDFLAKVEKDTILIERSEKLVDSMKGLKNRIEDQIKVELSGSTKELKSLSQTLEASNISLELSSQLLDLHTSLKTMEKLQQENRYVEAAKVFKRMHKILNRREKNDLKLLNIYPPIRDFYFTTYSTFLSTITEIWEQNVCWTDAQGTESTKNSAHSSTSLKLDCQPKDIQDLVEALHYVEELTPTLQFFCTKILKRFIIPIIHHDCSVYVVEKTVFNVTVLNESQSPTYKSTLHNLKLLFQFLNQHFQCKIEQKTFIGLISEQLSERIEEELIKNCISKTIPDSSAGLQNFKEVEETVQVFEDYLVEIGFLLPEDFFLSQYISNVDRLYIDKKCQGLLNTAREIMRKDLHDSFKYEPEVSELPKSLKNCSNIIMERKLSEKTFQLPACQVSKSARQILQLVRSILDELTRSPEACSVRLYYMSRNIFEMYAGAVPEYHKKFLETVPQQVALFHNNCMYFAHHLMTLGYEYQQKIPTHLEKHNVTYVDLTLKLRVVGAEYFMNHMKYQRNIITEIINDSGLSQLGQSSKLPPSTEKALRQCVRQLELLKTVWSEVLPVNTYCKALGCITNSLIDDLVLKVVKVEDIPAAMATELGELFNIIVKRVPAIFPDPHAIHRNVSKWQKLLELIKILEASLRDIQDRWADGKGPLAHEFTSAQVKQLIRALFQNTERRAALLATIK</sequence>
<feature type="domain" description="Centromere/kinetochore protein zw10 C-terminal" evidence="14">
    <location>
        <begin position="430"/>
        <end position="559"/>
    </location>
</feature>
<keyword evidence="10" id="KW-0137">Centromere</keyword>
<evidence type="ECO:0000256" key="11">
    <source>
        <dbReference type="SAM" id="Coils"/>
    </source>
</evidence>
<dbReference type="Pfam" id="PF20665">
    <property type="entry name" value="Zw10_middle"/>
    <property type="match status" value="1"/>
</dbReference>
<keyword evidence="17" id="KW-1185">Reference proteome</keyword>
<proteinExistence type="inferred from homology"/>